<dbReference type="SUPFAM" id="SSF47364">
    <property type="entry name" value="Domain of the SRP/SRP receptor G-proteins"/>
    <property type="match status" value="1"/>
</dbReference>
<dbReference type="InterPro" id="IPR042101">
    <property type="entry name" value="SRP54_N_sf"/>
</dbReference>
<comment type="similarity">
    <text evidence="2">Belongs to the GTP-binding SRP family. SRP54 subfamily.</text>
</comment>
<keyword evidence="9" id="KW-0687">Ribonucleoprotein</keyword>
<comment type="subcellular location">
    <subcellularLocation>
        <location evidence="1">Cytoplasm</location>
    </subcellularLocation>
</comment>
<evidence type="ECO:0000256" key="9">
    <source>
        <dbReference type="ARBA" id="ARBA00023274"/>
    </source>
</evidence>
<dbReference type="InterPro" id="IPR036891">
    <property type="entry name" value="Signal_recog_part_SRP54_M_sf"/>
</dbReference>
<evidence type="ECO:0000256" key="6">
    <source>
        <dbReference type="ARBA" id="ARBA00022884"/>
    </source>
</evidence>
<dbReference type="InterPro" id="IPR027417">
    <property type="entry name" value="P-loop_NTPase"/>
</dbReference>
<evidence type="ECO:0000256" key="7">
    <source>
        <dbReference type="ARBA" id="ARBA00023134"/>
    </source>
</evidence>
<dbReference type="Gene3D" id="3.40.50.300">
    <property type="entry name" value="P-loop containing nucleotide triphosphate hydrolases"/>
    <property type="match status" value="1"/>
</dbReference>
<dbReference type="InterPro" id="IPR013822">
    <property type="entry name" value="Signal_recog_particl_SRP54_hlx"/>
</dbReference>
<dbReference type="Gene3D" id="1.20.120.140">
    <property type="entry name" value="Signal recognition particle SRP54, nucleotide-binding domain"/>
    <property type="match status" value="1"/>
</dbReference>
<dbReference type="GO" id="GO:0048500">
    <property type="term" value="C:signal recognition particle"/>
    <property type="evidence" value="ECO:0007669"/>
    <property type="project" value="InterPro"/>
</dbReference>
<keyword evidence="7" id="KW-0342">GTP-binding</keyword>
<dbReference type="eggNOG" id="COG0541">
    <property type="taxonomic scope" value="Bacteria"/>
</dbReference>
<name>D5V692_ARCNC</name>
<evidence type="ECO:0000256" key="3">
    <source>
        <dbReference type="ARBA" id="ARBA00022490"/>
    </source>
</evidence>
<dbReference type="PROSITE" id="PS00300">
    <property type="entry name" value="SRP54"/>
    <property type="match status" value="1"/>
</dbReference>
<evidence type="ECO:0000259" key="13">
    <source>
        <dbReference type="PROSITE" id="PS00300"/>
    </source>
</evidence>
<keyword evidence="15" id="KW-1185">Reference proteome</keyword>
<dbReference type="RefSeq" id="WP_013136307.1">
    <property type="nucleotide sequence ID" value="NC_014166.1"/>
</dbReference>
<dbReference type="GO" id="GO:0003924">
    <property type="term" value="F:GTPase activity"/>
    <property type="evidence" value="ECO:0007669"/>
    <property type="project" value="InterPro"/>
</dbReference>
<dbReference type="STRING" id="572480.Arnit_2512"/>
<dbReference type="HOGENOM" id="CLU_009301_6_0_7"/>
<dbReference type="SMART" id="SM00382">
    <property type="entry name" value="AAA"/>
    <property type="match status" value="1"/>
</dbReference>
<keyword evidence="6" id="KW-0694">RNA-binding</keyword>
<evidence type="ECO:0000313" key="14">
    <source>
        <dbReference type="EMBL" id="ADG94162.1"/>
    </source>
</evidence>
<evidence type="ECO:0000256" key="5">
    <source>
        <dbReference type="ARBA" id="ARBA00022801"/>
    </source>
</evidence>
<dbReference type="OrthoDB" id="9804720at2"/>
<dbReference type="PANTHER" id="PTHR11564:SF5">
    <property type="entry name" value="SIGNAL RECOGNITION PARTICLE SUBUNIT SRP54"/>
    <property type="match status" value="1"/>
</dbReference>
<keyword evidence="5" id="KW-0378">Hydrolase</keyword>
<keyword evidence="4" id="KW-0547">Nucleotide-binding</keyword>
<dbReference type="Gene3D" id="1.10.260.30">
    <property type="entry name" value="Signal recognition particle, SRP54 subunit, M-domain"/>
    <property type="match status" value="1"/>
</dbReference>
<feature type="domain" description="SRP54-type proteins GTP-binding" evidence="13">
    <location>
        <begin position="262"/>
        <end position="275"/>
    </location>
</feature>
<keyword evidence="3" id="KW-0963">Cytoplasm</keyword>
<keyword evidence="8" id="KW-0733">Signal recognition particle</keyword>
<feature type="region of interest" description="Disordered" evidence="12">
    <location>
        <begin position="376"/>
        <end position="401"/>
    </location>
</feature>
<dbReference type="Pfam" id="PF00448">
    <property type="entry name" value="SRP54"/>
    <property type="match status" value="1"/>
</dbReference>
<dbReference type="InterPro" id="IPR004780">
    <property type="entry name" value="SRP"/>
</dbReference>
<dbReference type="SMART" id="SM00963">
    <property type="entry name" value="SRP54_N"/>
    <property type="match status" value="1"/>
</dbReference>
<sequence>MFDVITGSIKSAVNKVRFKDDAASLKKATTELRKALLKADVHHKTTKDLIYNVELRTKELGIGQNAFLKALQENLTSILTAEGNQGFVFSNTPPTTILMTGLQGSGKTTTTGKLANYLKQRKKKVLIAACDLQRLAAVEQLKQICAQIEVDLYFDDIEKDPVKIAKAAQEKAKKELYDVLLVDTAGRLAIDTELMNQLGKVKDALNPDEIFYVADSLTGHDATKTASSFKEQIGIDGVILSKFDGDTKGGVAISLAEQVGVPLRFVGTGEKMPDLEVFIPDRIVSRLMGAGDIEGLAEKTSAIIDEKKAKEVTKKIKKGEFNFNDFLEQLKMMSKLGSMKSILGMIPGMSQMAGQLKDMDFENSDEIKRIKALIGSMTPKERNEPSLLNPSRKKRLSKGSGLSEVQVNKILKQFKSASKMAKQLSNKGGMKGLSSMMSQMKGPGGMQGLPR</sequence>
<dbReference type="InterPro" id="IPR022941">
    <property type="entry name" value="SRP54"/>
</dbReference>
<dbReference type="Pfam" id="PF02978">
    <property type="entry name" value="SRP_SPB"/>
    <property type="match status" value="1"/>
</dbReference>
<dbReference type="GO" id="GO:0006614">
    <property type="term" value="P:SRP-dependent cotranslational protein targeting to membrane"/>
    <property type="evidence" value="ECO:0007669"/>
    <property type="project" value="InterPro"/>
</dbReference>
<dbReference type="GO" id="GO:0008312">
    <property type="term" value="F:7S RNA binding"/>
    <property type="evidence" value="ECO:0007669"/>
    <property type="project" value="InterPro"/>
</dbReference>
<dbReference type="AlphaFoldDB" id="D5V692"/>
<dbReference type="Proteomes" id="UP000000939">
    <property type="component" value="Chromosome"/>
</dbReference>
<dbReference type="SUPFAM" id="SSF47446">
    <property type="entry name" value="Signal peptide-binding domain"/>
    <property type="match status" value="1"/>
</dbReference>
<organism evidence="14 15">
    <name type="scientific">Arcobacter nitrofigilis (strain ATCC 33309 / DSM 7299 / CCUG 15893 / LMG 7604 / NCTC 12251 / CI)</name>
    <name type="common">Campylobacter nitrofigilis</name>
    <dbReference type="NCBI Taxonomy" id="572480"/>
    <lineage>
        <taxon>Bacteria</taxon>
        <taxon>Pseudomonadati</taxon>
        <taxon>Campylobacterota</taxon>
        <taxon>Epsilonproteobacteria</taxon>
        <taxon>Campylobacterales</taxon>
        <taxon>Arcobacteraceae</taxon>
        <taxon>Arcobacter</taxon>
    </lineage>
</organism>
<dbReference type="NCBIfam" id="TIGR00959">
    <property type="entry name" value="ffh"/>
    <property type="match status" value="1"/>
</dbReference>
<dbReference type="SMART" id="SM00962">
    <property type="entry name" value="SRP54"/>
    <property type="match status" value="1"/>
</dbReference>
<evidence type="ECO:0000256" key="1">
    <source>
        <dbReference type="ARBA" id="ARBA00004496"/>
    </source>
</evidence>
<evidence type="ECO:0000256" key="10">
    <source>
        <dbReference type="ARBA" id="ARBA00035672"/>
    </source>
</evidence>
<proteinExistence type="inferred from homology"/>
<evidence type="ECO:0000313" key="15">
    <source>
        <dbReference type="Proteomes" id="UP000000939"/>
    </source>
</evidence>
<dbReference type="KEGG" id="ant:Arnit_2512"/>
<dbReference type="EC" id="3.6.5.4" evidence="10"/>
<dbReference type="InterPro" id="IPR000897">
    <property type="entry name" value="SRP54_GTPase_dom"/>
</dbReference>
<dbReference type="InterPro" id="IPR004125">
    <property type="entry name" value="Signal_recog_particle_SRP54_M"/>
</dbReference>
<evidence type="ECO:0000256" key="4">
    <source>
        <dbReference type="ARBA" id="ARBA00022741"/>
    </source>
</evidence>
<dbReference type="EMBL" id="CP001999">
    <property type="protein sequence ID" value="ADG94162.1"/>
    <property type="molecule type" value="Genomic_DNA"/>
</dbReference>
<dbReference type="InterPro" id="IPR003593">
    <property type="entry name" value="AAA+_ATPase"/>
</dbReference>
<dbReference type="GO" id="GO:0005525">
    <property type="term" value="F:GTP binding"/>
    <property type="evidence" value="ECO:0007669"/>
    <property type="project" value="UniProtKB-KW"/>
</dbReference>
<evidence type="ECO:0000256" key="2">
    <source>
        <dbReference type="ARBA" id="ARBA00005450"/>
    </source>
</evidence>
<dbReference type="InterPro" id="IPR036225">
    <property type="entry name" value="SRP/SRP_N"/>
</dbReference>
<dbReference type="SUPFAM" id="SSF52540">
    <property type="entry name" value="P-loop containing nucleoside triphosphate hydrolases"/>
    <property type="match status" value="1"/>
</dbReference>
<reference evidence="14 15" key="1">
    <citation type="journal article" date="2010" name="Stand. Genomic Sci.">
        <title>Complete genome sequence of Arcobacter nitrofigilis type strain (CI).</title>
        <authorList>
            <person name="Pati A."/>
            <person name="Gronow S."/>
            <person name="Lapidus A."/>
            <person name="Copeland A."/>
            <person name="Glavina Del Rio T."/>
            <person name="Nolan M."/>
            <person name="Lucas S."/>
            <person name="Tice H."/>
            <person name="Cheng J.F."/>
            <person name="Han C."/>
            <person name="Chertkov O."/>
            <person name="Bruce D."/>
            <person name="Tapia R."/>
            <person name="Goodwin L."/>
            <person name="Pitluck S."/>
            <person name="Liolios K."/>
            <person name="Ivanova N."/>
            <person name="Mavromatis K."/>
            <person name="Chen A."/>
            <person name="Palaniappan K."/>
            <person name="Land M."/>
            <person name="Hauser L."/>
            <person name="Chang Y.J."/>
            <person name="Jeffries C.D."/>
            <person name="Detter J.C."/>
            <person name="Rohde M."/>
            <person name="Goker M."/>
            <person name="Bristow J."/>
            <person name="Eisen J.A."/>
            <person name="Markowitz V."/>
            <person name="Hugenholtz P."/>
            <person name="Klenk H.P."/>
            <person name="Kyrpides N.C."/>
        </authorList>
    </citation>
    <scope>NUCLEOTIDE SEQUENCE [LARGE SCALE GENOMIC DNA]</scope>
    <source>
        <strain evidence="15">ATCC 33309 / DSM 7299 / CCUG 15893 / LMG 7604 / NCTC 12251 / CI</strain>
    </source>
</reference>
<dbReference type="PANTHER" id="PTHR11564">
    <property type="entry name" value="SIGNAL RECOGNITION PARTICLE 54K PROTEIN SRP54"/>
    <property type="match status" value="1"/>
</dbReference>
<evidence type="ECO:0000256" key="11">
    <source>
        <dbReference type="ARBA" id="ARBA00048027"/>
    </source>
</evidence>
<accession>D5V692</accession>
<evidence type="ECO:0000256" key="12">
    <source>
        <dbReference type="SAM" id="MobiDB-lite"/>
    </source>
</evidence>
<dbReference type="Pfam" id="PF02881">
    <property type="entry name" value="SRP54_N"/>
    <property type="match status" value="1"/>
</dbReference>
<comment type="catalytic activity">
    <reaction evidence="11">
        <text>GTP + H2O = GDP + phosphate + H(+)</text>
        <dbReference type="Rhea" id="RHEA:19669"/>
        <dbReference type="ChEBI" id="CHEBI:15377"/>
        <dbReference type="ChEBI" id="CHEBI:15378"/>
        <dbReference type="ChEBI" id="CHEBI:37565"/>
        <dbReference type="ChEBI" id="CHEBI:43474"/>
        <dbReference type="ChEBI" id="CHEBI:58189"/>
        <dbReference type="EC" id="3.6.5.4"/>
    </reaction>
</comment>
<protein>
    <recommendedName>
        <fullName evidence="10">signal-recognition-particle GTPase</fullName>
        <ecNumber evidence="10">3.6.5.4</ecNumber>
    </recommendedName>
</protein>
<gene>
    <name evidence="14" type="ordered locus">Arnit_2512</name>
</gene>
<evidence type="ECO:0000256" key="8">
    <source>
        <dbReference type="ARBA" id="ARBA00023135"/>
    </source>
</evidence>
<feature type="region of interest" description="Disordered" evidence="12">
    <location>
        <begin position="426"/>
        <end position="451"/>
    </location>
</feature>
<feature type="compositionally biased region" description="Gly residues" evidence="12">
    <location>
        <begin position="442"/>
        <end position="451"/>
    </location>
</feature>